<dbReference type="EMBL" id="CM003603">
    <property type="protein sequence ID" value="KYP76028.1"/>
    <property type="molecule type" value="Genomic_DNA"/>
</dbReference>
<sequence length="166" mass="18324">DLSSNNFSGRVPASVGYLEHLLTLNLSHNHLDGLLPAEFGNLRSIQILDLSFNNLSGSIPPEVGQLQNLISLNLSYNNLSGVIPSVKNFSQFSADSFIGNPLLCGKWFGSICGPSVPKSRGLVPVLILIAFIQLSSFNFEYNEITVCIFFQRFFQELLLYVSHWGS</sequence>
<comment type="similarity">
    <text evidence="2">Belongs to the RLP family.</text>
</comment>
<evidence type="ECO:0000256" key="7">
    <source>
        <dbReference type="ARBA" id="ARBA00022737"/>
    </source>
</evidence>
<evidence type="ECO:0000256" key="9">
    <source>
        <dbReference type="ARBA" id="ARBA00023136"/>
    </source>
</evidence>
<dbReference type="Pfam" id="PF13855">
    <property type="entry name" value="LRR_8"/>
    <property type="match status" value="1"/>
</dbReference>
<evidence type="ECO:0000256" key="5">
    <source>
        <dbReference type="ARBA" id="ARBA00022692"/>
    </source>
</evidence>
<dbReference type="PANTHER" id="PTHR48062:SF52">
    <property type="entry name" value="RECEPTOR-LIKE PROTEIN 8-RELATED"/>
    <property type="match status" value="1"/>
</dbReference>
<keyword evidence="4" id="KW-0433">Leucine-rich repeat</keyword>
<evidence type="ECO:0000256" key="2">
    <source>
        <dbReference type="ARBA" id="ARBA00009592"/>
    </source>
</evidence>
<keyword evidence="3" id="KW-1003">Cell membrane</keyword>
<keyword evidence="13" id="KW-1185">Reference proteome</keyword>
<dbReference type="InterPro" id="IPR051502">
    <property type="entry name" value="RLP_Defense_Trigger"/>
</dbReference>
<name>A0A151U9W0_CAJCA</name>
<comment type="subcellular location">
    <subcellularLocation>
        <location evidence="1">Cell membrane</location>
    </subcellularLocation>
    <subcellularLocation>
        <location evidence="11">Endomembrane system</location>
        <topology evidence="11">Single-pass membrane protein</topology>
    </subcellularLocation>
</comment>
<dbReference type="PANTHER" id="PTHR48062">
    <property type="entry name" value="RECEPTOR-LIKE PROTEIN 14"/>
    <property type="match status" value="1"/>
</dbReference>
<dbReference type="InterPro" id="IPR032675">
    <property type="entry name" value="LRR_dom_sf"/>
</dbReference>
<evidence type="ECO:0000256" key="4">
    <source>
        <dbReference type="ARBA" id="ARBA00022614"/>
    </source>
</evidence>
<feature type="non-terminal residue" evidence="12">
    <location>
        <position position="1"/>
    </location>
</feature>
<dbReference type="GO" id="GO:0005886">
    <property type="term" value="C:plasma membrane"/>
    <property type="evidence" value="ECO:0007669"/>
    <property type="project" value="UniProtKB-SubCell"/>
</dbReference>
<dbReference type="InterPro" id="IPR001611">
    <property type="entry name" value="Leu-rich_rpt"/>
</dbReference>
<evidence type="ECO:0000256" key="3">
    <source>
        <dbReference type="ARBA" id="ARBA00022475"/>
    </source>
</evidence>
<evidence type="ECO:0000256" key="10">
    <source>
        <dbReference type="ARBA" id="ARBA00023180"/>
    </source>
</evidence>
<evidence type="ECO:0000313" key="12">
    <source>
        <dbReference type="EMBL" id="KYP76028.1"/>
    </source>
</evidence>
<dbReference type="STRING" id="3821.A0A151U9W0"/>
<dbReference type="Pfam" id="PF00560">
    <property type="entry name" value="LRR_1"/>
    <property type="match status" value="1"/>
</dbReference>
<evidence type="ECO:0000313" key="13">
    <source>
        <dbReference type="Proteomes" id="UP000075243"/>
    </source>
</evidence>
<dbReference type="InterPro" id="IPR003591">
    <property type="entry name" value="Leu-rich_rpt_typical-subtyp"/>
</dbReference>
<keyword evidence="10" id="KW-0325">Glycoprotein</keyword>
<accession>A0A151U9W0</accession>
<gene>
    <name evidence="12" type="ORF">KK1_020246</name>
</gene>
<keyword evidence="7" id="KW-0677">Repeat</keyword>
<proteinExistence type="inferred from homology"/>
<evidence type="ECO:0000256" key="1">
    <source>
        <dbReference type="ARBA" id="ARBA00004236"/>
    </source>
</evidence>
<reference evidence="12 13" key="1">
    <citation type="journal article" date="2012" name="Nat. Biotechnol.">
        <title>Draft genome sequence of pigeonpea (Cajanus cajan), an orphan legume crop of resource-poor farmers.</title>
        <authorList>
            <person name="Varshney R.K."/>
            <person name="Chen W."/>
            <person name="Li Y."/>
            <person name="Bharti A.K."/>
            <person name="Saxena R.K."/>
            <person name="Schlueter J.A."/>
            <person name="Donoghue M.T."/>
            <person name="Azam S."/>
            <person name="Fan G."/>
            <person name="Whaley A.M."/>
            <person name="Farmer A.D."/>
            <person name="Sheridan J."/>
            <person name="Iwata A."/>
            <person name="Tuteja R."/>
            <person name="Penmetsa R.V."/>
            <person name="Wu W."/>
            <person name="Upadhyaya H.D."/>
            <person name="Yang S.P."/>
            <person name="Shah T."/>
            <person name="Saxena K.B."/>
            <person name="Michael T."/>
            <person name="McCombie W.R."/>
            <person name="Yang B."/>
            <person name="Zhang G."/>
            <person name="Yang H."/>
            <person name="Wang J."/>
            <person name="Spillane C."/>
            <person name="Cook D.R."/>
            <person name="May G.D."/>
            <person name="Xu X."/>
            <person name="Jackson S.A."/>
        </authorList>
    </citation>
    <scope>NUCLEOTIDE SEQUENCE [LARGE SCALE GENOMIC DNA]</scope>
    <source>
        <strain evidence="13">cv. Asha</strain>
    </source>
</reference>
<dbReference type="AlphaFoldDB" id="A0A151U9W0"/>
<evidence type="ECO:0000256" key="8">
    <source>
        <dbReference type="ARBA" id="ARBA00022989"/>
    </source>
</evidence>
<organism evidence="12 13">
    <name type="scientific">Cajanus cajan</name>
    <name type="common">Pigeon pea</name>
    <name type="synonym">Cajanus indicus</name>
    <dbReference type="NCBI Taxonomy" id="3821"/>
    <lineage>
        <taxon>Eukaryota</taxon>
        <taxon>Viridiplantae</taxon>
        <taxon>Streptophyta</taxon>
        <taxon>Embryophyta</taxon>
        <taxon>Tracheophyta</taxon>
        <taxon>Spermatophyta</taxon>
        <taxon>Magnoliopsida</taxon>
        <taxon>eudicotyledons</taxon>
        <taxon>Gunneridae</taxon>
        <taxon>Pentapetalae</taxon>
        <taxon>rosids</taxon>
        <taxon>fabids</taxon>
        <taxon>Fabales</taxon>
        <taxon>Fabaceae</taxon>
        <taxon>Papilionoideae</taxon>
        <taxon>50 kb inversion clade</taxon>
        <taxon>NPAAA clade</taxon>
        <taxon>indigoferoid/millettioid clade</taxon>
        <taxon>Phaseoleae</taxon>
        <taxon>Cajanus</taxon>
    </lineage>
</organism>
<protein>
    <submittedName>
        <fullName evidence="12">LRR receptor-like serine/threonine-protein kinase ERL2</fullName>
    </submittedName>
</protein>
<keyword evidence="6" id="KW-0732">Signal</keyword>
<dbReference type="GO" id="GO:0012505">
    <property type="term" value="C:endomembrane system"/>
    <property type="evidence" value="ECO:0007669"/>
    <property type="project" value="UniProtKB-SubCell"/>
</dbReference>
<keyword evidence="9" id="KW-0472">Membrane</keyword>
<dbReference type="PRINTS" id="PR00019">
    <property type="entry name" value="LEURICHRPT"/>
</dbReference>
<keyword evidence="5" id="KW-0812">Transmembrane</keyword>
<dbReference type="Proteomes" id="UP000075243">
    <property type="component" value="Chromosome 1"/>
</dbReference>
<evidence type="ECO:0000256" key="11">
    <source>
        <dbReference type="ARBA" id="ARBA00037847"/>
    </source>
</evidence>
<keyword evidence="8" id="KW-1133">Transmembrane helix</keyword>
<dbReference type="SMART" id="SM00369">
    <property type="entry name" value="LRR_TYP"/>
    <property type="match status" value="2"/>
</dbReference>
<dbReference type="OMA" id="HIPHELT"/>
<dbReference type="Gramene" id="C.cajan_19669.t">
    <property type="protein sequence ID" value="C.cajan_19669.t"/>
    <property type="gene ID" value="C.cajan_19669"/>
</dbReference>
<dbReference type="Gene3D" id="3.80.10.10">
    <property type="entry name" value="Ribonuclease Inhibitor"/>
    <property type="match status" value="1"/>
</dbReference>
<dbReference type="SUPFAM" id="SSF52058">
    <property type="entry name" value="L domain-like"/>
    <property type="match status" value="1"/>
</dbReference>
<evidence type="ECO:0000256" key="6">
    <source>
        <dbReference type="ARBA" id="ARBA00022729"/>
    </source>
</evidence>
<dbReference type="FunFam" id="3.80.10.10:FF:000111">
    <property type="entry name" value="LRR receptor-like serine/threonine-protein kinase ERECTA"/>
    <property type="match status" value="1"/>
</dbReference>